<gene>
    <name evidence="2" type="ORF">FH603_3250</name>
</gene>
<dbReference type="SUPFAM" id="SSF69304">
    <property type="entry name" value="Tricorn protease N-terminal domain"/>
    <property type="match status" value="1"/>
</dbReference>
<dbReference type="Gene3D" id="2.120.10.30">
    <property type="entry name" value="TolB, C-terminal domain"/>
    <property type="match status" value="3"/>
</dbReference>
<dbReference type="PANTHER" id="PTHR36842:SF1">
    <property type="entry name" value="PROTEIN TOLB"/>
    <property type="match status" value="1"/>
</dbReference>
<evidence type="ECO:0000313" key="3">
    <source>
        <dbReference type="Proteomes" id="UP000700732"/>
    </source>
</evidence>
<proteinExistence type="inferred from homology"/>
<accession>A0ABR6W834</accession>
<dbReference type="PANTHER" id="PTHR36842">
    <property type="entry name" value="PROTEIN TOLB HOMOLOG"/>
    <property type="match status" value="1"/>
</dbReference>
<dbReference type="InterPro" id="IPR011042">
    <property type="entry name" value="6-blade_b-propeller_TolB-like"/>
</dbReference>
<reference evidence="2 3" key="1">
    <citation type="submission" date="2019-06" db="EMBL/GenBank/DDBJ databases">
        <title>Spirosoma utsteinense sp. nov. isolated from Antarctic ice-free soils.</title>
        <authorList>
            <person name="Tahon G."/>
        </authorList>
    </citation>
    <scope>NUCLEOTIDE SEQUENCE [LARGE SCALE GENOMIC DNA]</scope>
    <source>
        <strain evidence="2 3">LMG 31447</strain>
    </source>
</reference>
<dbReference type="Pfam" id="PF26549">
    <property type="entry name" value="Tricorn_N"/>
    <property type="match status" value="1"/>
</dbReference>
<dbReference type="SUPFAM" id="SSF82171">
    <property type="entry name" value="DPP6 N-terminal domain-like"/>
    <property type="match status" value="1"/>
</dbReference>
<dbReference type="Proteomes" id="UP000700732">
    <property type="component" value="Unassembled WGS sequence"/>
</dbReference>
<dbReference type="Pfam" id="PF07676">
    <property type="entry name" value="PD40"/>
    <property type="match status" value="3"/>
</dbReference>
<evidence type="ECO:0000256" key="1">
    <source>
        <dbReference type="ARBA" id="ARBA00009820"/>
    </source>
</evidence>
<keyword evidence="3" id="KW-1185">Reference proteome</keyword>
<name>A0ABR6W834_9BACT</name>
<evidence type="ECO:0000313" key="2">
    <source>
        <dbReference type="EMBL" id="MBC3792736.1"/>
    </source>
</evidence>
<comment type="similarity">
    <text evidence="1">Belongs to the TolB family.</text>
</comment>
<comment type="caution">
    <text evidence="2">The sequence shown here is derived from an EMBL/GenBank/DDBJ whole genome shotgun (WGS) entry which is preliminary data.</text>
</comment>
<dbReference type="RefSeq" id="WP_186738499.1">
    <property type="nucleotide sequence ID" value="NZ_VFIA01000019.1"/>
</dbReference>
<dbReference type="EMBL" id="VFIA01000019">
    <property type="protein sequence ID" value="MBC3792736.1"/>
    <property type="molecule type" value="Genomic_DNA"/>
</dbReference>
<dbReference type="InterPro" id="IPR011659">
    <property type="entry name" value="WD40"/>
</dbReference>
<protein>
    <submittedName>
        <fullName evidence="2">Tol biopolymer transport system component</fullName>
    </submittedName>
</protein>
<sequence>MKTYLLIACLFTSNPLILRYTGASLPNRYPAPEPAYQLAFAHFGPLNTDIFMADADGRNARPLLPHAALDYNASFSNDGHWVIFTSERNGSADIFRVHPDGTELERLISDPSFDDQASFSPDGKRVVFVSSRSGNTDIFTLDLVTNKVTNLTHHPGGDFRPAWSADGQWIAFTSDRDSKKPIPDKDFRTLHSTEIYTMRWDGTDLVRRTSQDAFVGSPCWSKDGKQLLVYQTTLEGVRKLTTVQPKLKAGATSQIALINLLDQSIEPVAADSGAKLSPQWLADGSIAYVKATAPGSLVFQNGRPSLDGEYNHPRWSKDGKKMLFHREQQHTWPPMYPLYSRNAQFGLLRSGVFPSFSPAAGNVLICNDKTAGALHNQILQMNPDGTGKRILFGDSVKSALAPVWSPQGDRIAFGFGSFFQNMLQGRSTADIAIINKDGSGLNVLTDGRGNYGFPSWSPDGKKIVYRAATETSKGLFILEVATGKSAPLTQDSHDNFPAWSPVADVIAFTRKAGNNYDIYTIKADGSQLRRLTTDPGNDAQCSWSPDGKWIAFSTASGGFKDESPLYPFNPQPYGEIGVMRADGSQKMMLTDNQFEEGTIGWMPLGRNPQKARASR</sequence>
<organism evidence="2 3">
    <name type="scientific">Spirosoma utsteinense</name>
    <dbReference type="NCBI Taxonomy" id="2585773"/>
    <lineage>
        <taxon>Bacteria</taxon>
        <taxon>Pseudomonadati</taxon>
        <taxon>Bacteroidota</taxon>
        <taxon>Cytophagia</taxon>
        <taxon>Cytophagales</taxon>
        <taxon>Cytophagaceae</taxon>
        <taxon>Spirosoma</taxon>
    </lineage>
</organism>